<dbReference type="Gene3D" id="6.20.50.140">
    <property type="match status" value="1"/>
</dbReference>
<protein>
    <submittedName>
        <fullName evidence="2">HlyD secretion family protein</fullName>
    </submittedName>
</protein>
<dbReference type="Gene3D" id="2.40.30.170">
    <property type="match status" value="1"/>
</dbReference>
<name>A0A0C1TXL4_9CLOT</name>
<dbReference type="SUPFAM" id="SSF51230">
    <property type="entry name" value="Single hybrid motif"/>
    <property type="match status" value="1"/>
</dbReference>
<dbReference type="InterPro" id="IPR011053">
    <property type="entry name" value="Single_hybrid_motif"/>
</dbReference>
<sequence>MKRKTIIGILVVALVLVAVSLPIAKKKEGKVPEVKTISVEKGEVKSYLSTTGIIASKKVKEYYGPQSKVSEVNFKVGDKVKDGDVIVSYDMGSINAEFNGTITEINVLEGTIGNMNQPAVVVQDLGNLKIEVGLGKFDAHKVKAGQSAEVKFNGKSYKAKVEHVDPVAKQPISAMGSGETTLKVELSVLDNIEGLMAGFDVDVNILLGEKKEVIKIPAEAIKADKSGKNFIYILEDNKAVEKEIKLGLESDMESEVLSGIEGGEKIILNPNTINNGDEVKADVEEAK</sequence>
<dbReference type="Proteomes" id="UP000031366">
    <property type="component" value="Unassembled WGS sequence"/>
</dbReference>
<dbReference type="PANTHER" id="PTHR30469">
    <property type="entry name" value="MULTIDRUG RESISTANCE PROTEIN MDTA"/>
    <property type="match status" value="1"/>
</dbReference>
<dbReference type="OrthoDB" id="11589at2"/>
<evidence type="ECO:0000259" key="1">
    <source>
        <dbReference type="Pfam" id="PF25989"/>
    </source>
</evidence>
<proteinExistence type="predicted"/>
<reference evidence="2 3" key="1">
    <citation type="journal article" date="2015" name="Infect. Genet. Evol.">
        <title>Genomic sequences of six botulinum neurotoxin-producing strains representing three clostridial species illustrate the mobility and diversity of botulinum neurotoxin genes.</title>
        <authorList>
            <person name="Smith T.J."/>
            <person name="Hill K.K."/>
            <person name="Xie G."/>
            <person name="Foley B.T."/>
            <person name="Williamson C.H."/>
            <person name="Foster J.T."/>
            <person name="Johnson S.L."/>
            <person name="Chertkov O."/>
            <person name="Teshima H."/>
            <person name="Gibbons H.S."/>
            <person name="Johnsky L.A."/>
            <person name="Karavis M.A."/>
            <person name="Smith L.A."/>
        </authorList>
    </citation>
    <scope>NUCLEOTIDE SEQUENCE [LARGE SCALE GENOMIC DNA]</scope>
    <source>
        <strain evidence="2 3">CDC 2741</strain>
    </source>
</reference>
<dbReference type="Gene3D" id="2.40.50.100">
    <property type="match status" value="1"/>
</dbReference>
<comment type="caution">
    <text evidence="2">The sequence shown here is derived from an EMBL/GenBank/DDBJ whole genome shotgun (WGS) entry which is preliminary data.</text>
</comment>
<evidence type="ECO:0000313" key="3">
    <source>
        <dbReference type="Proteomes" id="UP000031366"/>
    </source>
</evidence>
<dbReference type="EMBL" id="AYSO01000019">
    <property type="protein sequence ID" value="KIE45449.1"/>
    <property type="molecule type" value="Genomic_DNA"/>
</dbReference>
<dbReference type="GO" id="GO:1990281">
    <property type="term" value="C:efflux pump complex"/>
    <property type="evidence" value="ECO:0007669"/>
    <property type="project" value="TreeGrafter"/>
</dbReference>
<dbReference type="AlphaFoldDB" id="A0A0C1TXL4"/>
<feature type="domain" description="YknX-like C-terminal permuted SH3-like" evidence="1">
    <location>
        <begin position="213"/>
        <end position="280"/>
    </location>
</feature>
<dbReference type="PANTHER" id="PTHR30469:SF33">
    <property type="entry name" value="SLR1207 PROTEIN"/>
    <property type="match status" value="1"/>
</dbReference>
<keyword evidence="3" id="KW-1185">Reference proteome</keyword>
<dbReference type="Pfam" id="PF25989">
    <property type="entry name" value="YknX_C"/>
    <property type="match status" value="1"/>
</dbReference>
<accession>A0A0C1TXL4</accession>
<organism evidence="2 3">
    <name type="scientific">Clostridium argentinense CDC 2741</name>
    <dbReference type="NCBI Taxonomy" id="1418104"/>
    <lineage>
        <taxon>Bacteria</taxon>
        <taxon>Bacillati</taxon>
        <taxon>Bacillota</taxon>
        <taxon>Clostridia</taxon>
        <taxon>Eubacteriales</taxon>
        <taxon>Clostridiaceae</taxon>
        <taxon>Clostridium</taxon>
    </lineage>
</organism>
<dbReference type="RefSeq" id="WP_039635194.1">
    <property type="nucleotide sequence ID" value="NZ_AYSO01000019.1"/>
</dbReference>
<dbReference type="InterPro" id="IPR058637">
    <property type="entry name" value="YknX-like_C"/>
</dbReference>
<dbReference type="STRING" id="29341.RSJ17_21120"/>
<evidence type="ECO:0000313" key="2">
    <source>
        <dbReference type="EMBL" id="KIE45449.1"/>
    </source>
</evidence>
<gene>
    <name evidence="2" type="ORF">U732_2628</name>
</gene>
<dbReference type="GO" id="GO:0015562">
    <property type="term" value="F:efflux transmembrane transporter activity"/>
    <property type="evidence" value="ECO:0007669"/>
    <property type="project" value="TreeGrafter"/>
</dbReference>